<dbReference type="GO" id="GO:0003677">
    <property type="term" value="F:DNA binding"/>
    <property type="evidence" value="ECO:0007669"/>
    <property type="project" value="InterPro"/>
</dbReference>
<dbReference type="AlphaFoldDB" id="A0A7G1KVU7"/>
<evidence type="ECO:0000313" key="2">
    <source>
        <dbReference type="Proteomes" id="UP000516173"/>
    </source>
</evidence>
<dbReference type="CDD" id="cd00093">
    <property type="entry name" value="HTH_XRE"/>
    <property type="match status" value="1"/>
</dbReference>
<reference evidence="1 2" key="1">
    <citation type="submission" date="2020-08" db="EMBL/GenBank/DDBJ databases">
        <title>Genome Sequencing of Nocardia wallacei strain FMUON74 and assembly.</title>
        <authorList>
            <person name="Toyokawa M."/>
            <person name="Uesaka K."/>
        </authorList>
    </citation>
    <scope>NUCLEOTIDE SEQUENCE [LARGE SCALE GENOMIC DNA]</scope>
    <source>
        <strain evidence="1 2">FMUON74</strain>
        <plasmid evidence="1 2">pFMUON74</plasmid>
    </source>
</reference>
<dbReference type="EMBL" id="AP023397">
    <property type="protein sequence ID" value="BCK59405.1"/>
    <property type="molecule type" value="Genomic_DNA"/>
</dbReference>
<keyword evidence="1" id="KW-0614">Plasmid</keyword>
<organism evidence="1 2">
    <name type="scientific">Nocardia wallacei</name>
    <dbReference type="NCBI Taxonomy" id="480035"/>
    <lineage>
        <taxon>Bacteria</taxon>
        <taxon>Bacillati</taxon>
        <taxon>Actinomycetota</taxon>
        <taxon>Actinomycetes</taxon>
        <taxon>Mycobacteriales</taxon>
        <taxon>Nocardiaceae</taxon>
        <taxon>Nocardia</taxon>
    </lineage>
</organism>
<keyword evidence="2" id="KW-1185">Reference proteome</keyword>
<dbReference type="Proteomes" id="UP000516173">
    <property type="component" value="Plasmid pFMUON74"/>
</dbReference>
<dbReference type="GeneID" id="80351544"/>
<sequence>MAMETKGCFAENCLMQSGSIGENVDVAALLRAFLRRVEAMTTQHPEYLGQVAHARRDALGLSKQAVHAAVGLNPLTISKIENGDAGRIRKDTLTRLDKVLKWKDGSAEAAWTSRRPPVEISEDSGEKPVPSVLYIPFPPELIQNTVKMAEQVADIAGEDERLASIVSNMDTVADRILRAWTIADVERQRYAGTLSSATIEMLLGHYMRRTPEAPTVQDQNELMYLRWLLDRLPESVPAEQAERFAQRWALVQQIFSAPRRINE</sequence>
<dbReference type="Gene3D" id="1.10.260.40">
    <property type="entry name" value="lambda repressor-like DNA-binding domains"/>
    <property type="match status" value="1"/>
</dbReference>
<protein>
    <submittedName>
        <fullName evidence="1">Uncharacterized protein</fullName>
    </submittedName>
</protein>
<dbReference type="InterPro" id="IPR010982">
    <property type="entry name" value="Lambda_DNA-bd_dom_sf"/>
</dbReference>
<geneLocation type="plasmid" evidence="1 2">
    <name>pFMUON74</name>
</geneLocation>
<dbReference type="SUPFAM" id="SSF47413">
    <property type="entry name" value="lambda repressor-like DNA-binding domains"/>
    <property type="match status" value="1"/>
</dbReference>
<dbReference type="Pfam" id="PF13560">
    <property type="entry name" value="HTH_31"/>
    <property type="match status" value="1"/>
</dbReference>
<name>A0A7G1KVU7_9NOCA</name>
<gene>
    <name evidence="1" type="ORF">NWFMUON74_71770</name>
</gene>
<dbReference type="RefSeq" id="WP_187689687.1">
    <property type="nucleotide sequence ID" value="NZ_AP023397.1"/>
</dbReference>
<accession>A0A7G1KVU7</accession>
<evidence type="ECO:0000313" key="1">
    <source>
        <dbReference type="EMBL" id="BCK59405.1"/>
    </source>
</evidence>
<proteinExistence type="predicted"/>
<dbReference type="InterPro" id="IPR001387">
    <property type="entry name" value="Cro/C1-type_HTH"/>
</dbReference>
<dbReference type="KEGG" id="nwl:NWFMUON74_71770"/>